<dbReference type="Proteomes" id="UP000232693">
    <property type="component" value="Chromosome"/>
</dbReference>
<protein>
    <submittedName>
        <fullName evidence="5">NlpC/P60 family protein</fullName>
    </submittedName>
</protein>
<proteinExistence type="inferred from homology"/>
<dbReference type="RefSeq" id="WP_106646926.1">
    <property type="nucleotide sequence ID" value="NZ_BMGO01000001.1"/>
</dbReference>
<dbReference type="Pfam" id="PF00877">
    <property type="entry name" value="NLPC_P60"/>
    <property type="match status" value="1"/>
</dbReference>
<dbReference type="PANTHER" id="PTHR47053:SF1">
    <property type="entry name" value="MUREIN DD-ENDOPEPTIDASE MEPH-RELATED"/>
    <property type="match status" value="1"/>
</dbReference>
<dbReference type="InterPro" id="IPR038765">
    <property type="entry name" value="Papain-like_cys_pep_sf"/>
</dbReference>
<keyword evidence="3" id="KW-0378">Hydrolase</keyword>
<dbReference type="EMBL" id="CP025120">
    <property type="protein sequence ID" value="AUD79094.1"/>
    <property type="molecule type" value="Genomic_DNA"/>
</dbReference>
<gene>
    <name evidence="5" type="ORF">CW740_07475</name>
</gene>
<dbReference type="PROSITE" id="PS51935">
    <property type="entry name" value="NLPC_P60"/>
    <property type="match status" value="1"/>
</dbReference>
<dbReference type="OrthoDB" id="9807055at2"/>
<keyword evidence="6" id="KW-1185">Reference proteome</keyword>
<dbReference type="AlphaFoldDB" id="A0A2K9AJH4"/>
<evidence type="ECO:0000256" key="3">
    <source>
        <dbReference type="ARBA" id="ARBA00022801"/>
    </source>
</evidence>
<dbReference type="PANTHER" id="PTHR47053">
    <property type="entry name" value="MUREIN DD-ENDOPEPTIDASE MEPH-RELATED"/>
    <property type="match status" value="1"/>
</dbReference>
<dbReference type="GO" id="GO:0008234">
    <property type="term" value="F:cysteine-type peptidase activity"/>
    <property type="evidence" value="ECO:0007669"/>
    <property type="project" value="UniProtKB-KW"/>
</dbReference>
<dbReference type="GO" id="GO:0006508">
    <property type="term" value="P:proteolysis"/>
    <property type="evidence" value="ECO:0007669"/>
    <property type="project" value="UniProtKB-KW"/>
</dbReference>
<evidence type="ECO:0000313" key="5">
    <source>
        <dbReference type="EMBL" id="AUD79094.1"/>
    </source>
</evidence>
<dbReference type="PROSITE" id="PS51257">
    <property type="entry name" value="PROKAR_LIPOPROTEIN"/>
    <property type="match status" value="1"/>
</dbReference>
<organism evidence="5 6">
    <name type="scientific">Kangiella profundi</name>
    <dbReference type="NCBI Taxonomy" id="1561924"/>
    <lineage>
        <taxon>Bacteria</taxon>
        <taxon>Pseudomonadati</taxon>
        <taxon>Pseudomonadota</taxon>
        <taxon>Gammaproteobacteria</taxon>
        <taxon>Kangiellales</taxon>
        <taxon>Kangiellaceae</taxon>
        <taxon>Kangiella</taxon>
    </lineage>
</organism>
<sequence>MNKSLPQYLVILAASFWLFACSSAPERTHSTQPQQGYKNLQPLPDKGENIALTAQSMIGKRYLYGGSSPQQGFDCSGLVYFTHTQVGDYVPRTSRDQLYASRKISLDELQPGDLLFYRIDGKPSHVGIYIGDKQFVHAPSSGKKVSITTMDNPYFKPRLIRAGRLYKE</sequence>
<accession>A0A2K9AJH4</accession>
<evidence type="ECO:0000256" key="1">
    <source>
        <dbReference type="ARBA" id="ARBA00007074"/>
    </source>
</evidence>
<dbReference type="InterPro" id="IPR051202">
    <property type="entry name" value="Peptidase_C40"/>
</dbReference>
<evidence type="ECO:0000313" key="6">
    <source>
        <dbReference type="Proteomes" id="UP000232693"/>
    </source>
</evidence>
<keyword evidence="4" id="KW-0788">Thiol protease</keyword>
<evidence type="ECO:0000256" key="2">
    <source>
        <dbReference type="ARBA" id="ARBA00022670"/>
    </source>
</evidence>
<dbReference type="KEGG" id="kpd:CW740_07475"/>
<keyword evidence="2" id="KW-0645">Protease</keyword>
<dbReference type="InterPro" id="IPR000064">
    <property type="entry name" value="NLP_P60_dom"/>
</dbReference>
<dbReference type="SUPFAM" id="SSF54001">
    <property type="entry name" value="Cysteine proteinases"/>
    <property type="match status" value="1"/>
</dbReference>
<dbReference type="Gene3D" id="3.90.1720.10">
    <property type="entry name" value="endopeptidase domain like (from Nostoc punctiforme)"/>
    <property type="match status" value="1"/>
</dbReference>
<name>A0A2K9AJH4_9GAMM</name>
<comment type="similarity">
    <text evidence="1">Belongs to the peptidase C40 family.</text>
</comment>
<evidence type="ECO:0000256" key="4">
    <source>
        <dbReference type="ARBA" id="ARBA00022807"/>
    </source>
</evidence>
<reference evidence="5 6" key="1">
    <citation type="submission" date="2017-12" db="EMBL/GenBank/DDBJ databases">
        <title>Kangiella profundi FT102 completed genome.</title>
        <authorList>
            <person name="Xu J."/>
            <person name="Wang J."/>
            <person name="Lu Y."/>
        </authorList>
    </citation>
    <scope>NUCLEOTIDE SEQUENCE [LARGE SCALE GENOMIC DNA]</scope>
    <source>
        <strain evidence="5 6">FT102</strain>
    </source>
</reference>